<feature type="compositionally biased region" description="Polar residues" evidence="1">
    <location>
        <begin position="178"/>
        <end position="188"/>
    </location>
</feature>
<feature type="compositionally biased region" description="Low complexity" evidence="1">
    <location>
        <begin position="559"/>
        <end position="581"/>
    </location>
</feature>
<feature type="compositionally biased region" description="Basic and acidic residues" evidence="1">
    <location>
        <begin position="193"/>
        <end position="205"/>
    </location>
</feature>
<gene>
    <name evidence="2" type="ORF">ElyMa_003961600</name>
</gene>
<feature type="compositionally biased region" description="Basic and acidic residues" evidence="1">
    <location>
        <begin position="77"/>
        <end position="93"/>
    </location>
</feature>
<comment type="caution">
    <text evidence="2">The sequence shown here is derived from an EMBL/GenBank/DDBJ whole genome shotgun (WGS) entry which is preliminary data.</text>
</comment>
<dbReference type="Proteomes" id="UP000762676">
    <property type="component" value="Unassembled WGS sequence"/>
</dbReference>
<feature type="compositionally biased region" description="Basic and acidic residues" evidence="1">
    <location>
        <begin position="157"/>
        <end position="172"/>
    </location>
</feature>
<feature type="compositionally biased region" description="Basic and acidic residues" evidence="1">
    <location>
        <begin position="33"/>
        <end position="48"/>
    </location>
</feature>
<evidence type="ECO:0000313" key="3">
    <source>
        <dbReference type="Proteomes" id="UP000762676"/>
    </source>
</evidence>
<organism evidence="2 3">
    <name type="scientific">Elysia marginata</name>
    <dbReference type="NCBI Taxonomy" id="1093978"/>
    <lineage>
        <taxon>Eukaryota</taxon>
        <taxon>Metazoa</taxon>
        <taxon>Spiralia</taxon>
        <taxon>Lophotrochozoa</taxon>
        <taxon>Mollusca</taxon>
        <taxon>Gastropoda</taxon>
        <taxon>Heterobranchia</taxon>
        <taxon>Euthyneura</taxon>
        <taxon>Panpulmonata</taxon>
        <taxon>Sacoglossa</taxon>
        <taxon>Placobranchoidea</taxon>
        <taxon>Plakobranchidae</taxon>
        <taxon>Elysia</taxon>
    </lineage>
</organism>
<feature type="compositionally biased region" description="Basic and acidic residues" evidence="1">
    <location>
        <begin position="137"/>
        <end position="149"/>
    </location>
</feature>
<feature type="compositionally biased region" description="Polar residues" evidence="1">
    <location>
        <begin position="382"/>
        <end position="402"/>
    </location>
</feature>
<sequence length="593" mass="64155">MTSKVENHDPAGSSSTNQKRRHSTGQGQRSKTVHSDIEHKRIKDDHSQHGLTNGHAFKDERRASSESSNSKTCSSDNNKENAHGQNFKEEGTEKKKKKKRKKKKGGGGGGGAGGGNAVKGNGTTNGSEIGATDAELDEAKSLEIEDTPGKGRLTHTSSEEHSDEIGSAHTEDACDTDTLPNSQNTARDTPTPEPKHAAPVEREAFDSSIDEGSIIDTESSTSINNSANRALEAQDEDDGCTEQKAFVSETNNALASSLSYEKEVDASPEQNVMSRTVVLVDEGSSVDATHNDDPAYFEGKDLYIQEASDFSEKKISQIHDHLDFRNWDNSKTYPTDSSVVEDASRNLSDGLQDPLKVKDIIPIMCKTEEARLSESLREYNLVPNSSENSPSTDDSENTSLGNEQEDHGTKQCDAERVSREDSCEQDKLVDVQSGVESEQREDNSRQDSVPVEQNSRHTSIENCLAIEMDSKPKMPRDNEDDLPNGVISHSCYQDGISSDNHKSREQVDDHVTSISKREISIVDLIGARATAGSAIRAGIIQDMMLNSGNPDHLESFGCSGSSGDQPSAASSSASKSDITGDLPGEIQVRTDGL</sequence>
<feature type="compositionally biased region" description="Low complexity" evidence="1">
    <location>
        <begin position="65"/>
        <end position="76"/>
    </location>
</feature>
<proteinExistence type="predicted"/>
<dbReference type="AlphaFoldDB" id="A0AAV4FVQ9"/>
<feature type="compositionally biased region" description="Gly residues" evidence="1">
    <location>
        <begin position="106"/>
        <end position="117"/>
    </location>
</feature>
<keyword evidence="3" id="KW-1185">Reference proteome</keyword>
<evidence type="ECO:0000313" key="2">
    <source>
        <dbReference type="EMBL" id="GFR77169.1"/>
    </source>
</evidence>
<dbReference type="EMBL" id="BMAT01008063">
    <property type="protein sequence ID" value="GFR77169.1"/>
    <property type="molecule type" value="Genomic_DNA"/>
</dbReference>
<reference evidence="2 3" key="1">
    <citation type="journal article" date="2021" name="Elife">
        <title>Chloroplast acquisition without the gene transfer in kleptoplastic sea slugs, Plakobranchus ocellatus.</title>
        <authorList>
            <person name="Maeda T."/>
            <person name="Takahashi S."/>
            <person name="Yoshida T."/>
            <person name="Shimamura S."/>
            <person name="Takaki Y."/>
            <person name="Nagai Y."/>
            <person name="Toyoda A."/>
            <person name="Suzuki Y."/>
            <person name="Arimoto A."/>
            <person name="Ishii H."/>
            <person name="Satoh N."/>
            <person name="Nishiyama T."/>
            <person name="Hasebe M."/>
            <person name="Maruyama T."/>
            <person name="Minagawa J."/>
            <person name="Obokata J."/>
            <person name="Shigenobu S."/>
        </authorList>
    </citation>
    <scope>NUCLEOTIDE SEQUENCE [LARGE SCALE GENOMIC DNA]</scope>
</reference>
<feature type="compositionally biased region" description="Basic residues" evidence="1">
    <location>
        <begin position="94"/>
        <end position="105"/>
    </location>
</feature>
<feature type="region of interest" description="Disordered" evidence="1">
    <location>
        <begin position="380"/>
        <end position="461"/>
    </location>
</feature>
<feature type="compositionally biased region" description="Polar residues" evidence="1">
    <location>
        <begin position="216"/>
        <end position="228"/>
    </location>
</feature>
<feature type="compositionally biased region" description="Basic and acidic residues" evidence="1">
    <location>
        <begin position="404"/>
        <end position="429"/>
    </location>
</feature>
<evidence type="ECO:0000256" key="1">
    <source>
        <dbReference type="SAM" id="MobiDB-lite"/>
    </source>
</evidence>
<accession>A0AAV4FVQ9</accession>
<protein>
    <submittedName>
        <fullName evidence="2">Uncharacterized protein</fullName>
    </submittedName>
</protein>
<name>A0AAV4FVQ9_9GAST</name>
<feature type="region of interest" description="Disordered" evidence="1">
    <location>
        <begin position="551"/>
        <end position="593"/>
    </location>
</feature>
<feature type="region of interest" description="Disordered" evidence="1">
    <location>
        <begin position="1"/>
        <end position="241"/>
    </location>
</feature>